<dbReference type="AlphaFoldDB" id="A0A067SPP4"/>
<evidence type="ECO:0000313" key="2">
    <source>
        <dbReference type="Proteomes" id="UP000027222"/>
    </source>
</evidence>
<gene>
    <name evidence="1" type="ORF">GALMADRAFT_255848</name>
</gene>
<sequence>MQDITPCPAVPRRCPTPACECLRCESALRPEARVHICKVSPRALLARASAAGAWPLRAEAGAEAAIFLVLCTNLLGLRRRQPASSCW</sequence>
<keyword evidence="2" id="KW-1185">Reference proteome</keyword>
<organism evidence="1 2">
    <name type="scientific">Galerina marginata (strain CBS 339.88)</name>
    <dbReference type="NCBI Taxonomy" id="685588"/>
    <lineage>
        <taxon>Eukaryota</taxon>
        <taxon>Fungi</taxon>
        <taxon>Dikarya</taxon>
        <taxon>Basidiomycota</taxon>
        <taxon>Agaricomycotina</taxon>
        <taxon>Agaricomycetes</taxon>
        <taxon>Agaricomycetidae</taxon>
        <taxon>Agaricales</taxon>
        <taxon>Agaricineae</taxon>
        <taxon>Strophariaceae</taxon>
        <taxon>Galerina</taxon>
    </lineage>
</organism>
<dbReference type="Proteomes" id="UP000027222">
    <property type="component" value="Unassembled WGS sequence"/>
</dbReference>
<reference evidence="2" key="1">
    <citation type="journal article" date="2014" name="Proc. Natl. Acad. Sci. U.S.A.">
        <title>Extensive sampling of basidiomycete genomes demonstrates inadequacy of the white-rot/brown-rot paradigm for wood decay fungi.</title>
        <authorList>
            <person name="Riley R."/>
            <person name="Salamov A.A."/>
            <person name="Brown D.W."/>
            <person name="Nagy L.G."/>
            <person name="Floudas D."/>
            <person name="Held B.W."/>
            <person name="Levasseur A."/>
            <person name="Lombard V."/>
            <person name="Morin E."/>
            <person name="Otillar R."/>
            <person name="Lindquist E.A."/>
            <person name="Sun H."/>
            <person name="LaButti K.M."/>
            <person name="Schmutz J."/>
            <person name="Jabbour D."/>
            <person name="Luo H."/>
            <person name="Baker S.E."/>
            <person name="Pisabarro A.G."/>
            <person name="Walton J.D."/>
            <person name="Blanchette R.A."/>
            <person name="Henrissat B."/>
            <person name="Martin F."/>
            <person name="Cullen D."/>
            <person name="Hibbett D.S."/>
            <person name="Grigoriev I.V."/>
        </authorList>
    </citation>
    <scope>NUCLEOTIDE SEQUENCE [LARGE SCALE GENOMIC DNA]</scope>
    <source>
        <strain evidence="2">CBS 339.88</strain>
    </source>
</reference>
<proteinExistence type="predicted"/>
<dbReference type="HOGENOM" id="CLU_2483529_0_0_1"/>
<name>A0A067SPP4_GALM3</name>
<accession>A0A067SPP4</accession>
<evidence type="ECO:0000313" key="1">
    <source>
        <dbReference type="EMBL" id="KDR69669.1"/>
    </source>
</evidence>
<dbReference type="EMBL" id="KL142401">
    <property type="protein sequence ID" value="KDR69669.1"/>
    <property type="molecule type" value="Genomic_DNA"/>
</dbReference>
<protein>
    <submittedName>
        <fullName evidence="1">Uncharacterized protein</fullName>
    </submittedName>
</protein>